<dbReference type="EMBL" id="JBBKZV010000002">
    <property type="protein sequence ID" value="MEJ8821533.1"/>
    <property type="molecule type" value="Genomic_DNA"/>
</dbReference>
<evidence type="ECO:0000313" key="1">
    <source>
        <dbReference type="EMBL" id="MEJ8821533.1"/>
    </source>
</evidence>
<accession>A0ABU8VVB2</accession>
<name>A0ABU8VVB2_9BURK</name>
<comment type="caution">
    <text evidence="1">The sequence shown here is derived from an EMBL/GenBank/DDBJ whole genome shotgun (WGS) entry which is preliminary data.</text>
</comment>
<organism evidence="1 2">
    <name type="scientific">Variovorax humicola</name>
    <dbReference type="NCBI Taxonomy" id="1769758"/>
    <lineage>
        <taxon>Bacteria</taxon>
        <taxon>Pseudomonadati</taxon>
        <taxon>Pseudomonadota</taxon>
        <taxon>Betaproteobacteria</taxon>
        <taxon>Burkholderiales</taxon>
        <taxon>Comamonadaceae</taxon>
        <taxon>Variovorax</taxon>
    </lineage>
</organism>
<evidence type="ECO:0000313" key="2">
    <source>
        <dbReference type="Proteomes" id="UP001363010"/>
    </source>
</evidence>
<dbReference type="RefSeq" id="WP_340362576.1">
    <property type="nucleotide sequence ID" value="NZ_JBBKZV010000002.1"/>
</dbReference>
<reference evidence="1 2" key="1">
    <citation type="submission" date="2024-03" db="EMBL/GenBank/DDBJ databases">
        <title>Novel species of the genus Variovorax.</title>
        <authorList>
            <person name="Liu Q."/>
            <person name="Xin Y.-H."/>
        </authorList>
    </citation>
    <scope>NUCLEOTIDE SEQUENCE [LARGE SCALE GENOMIC DNA]</scope>
    <source>
        <strain evidence="1 2">KACC 18501</strain>
    </source>
</reference>
<dbReference type="Proteomes" id="UP001363010">
    <property type="component" value="Unassembled WGS sequence"/>
</dbReference>
<proteinExistence type="predicted"/>
<sequence length="155" mass="17138">MGMTQGEHATQFLDALLRRRDDRGLIKPISGSSILEDVGASPRAGVNLGQARSLLDYVCTVSDVPLVGQLILLGKEDGWDGAWVTWRPYRALLRAAPQLTIWTDKHVNTIRAGLAAPQAGAVKLWEEIQPRSHELLTAALLTAQREIDRYVRECL</sequence>
<protein>
    <submittedName>
        <fullName evidence="1">Uncharacterized protein</fullName>
    </submittedName>
</protein>
<keyword evidence="2" id="KW-1185">Reference proteome</keyword>
<gene>
    <name evidence="1" type="ORF">WKW80_05715</name>
</gene>